<dbReference type="VEuPathDB" id="FungiDB:P170DRAFT_479480"/>
<proteinExistence type="predicted"/>
<dbReference type="AlphaFoldDB" id="A0A2I2FWC1"/>
<dbReference type="GeneID" id="36561379"/>
<dbReference type="EMBL" id="MSFO01000008">
    <property type="protein sequence ID" value="PLB44943.1"/>
    <property type="molecule type" value="Genomic_DNA"/>
</dbReference>
<dbReference type="OrthoDB" id="4457578at2759"/>
<evidence type="ECO:0000313" key="2">
    <source>
        <dbReference type="Proteomes" id="UP000234275"/>
    </source>
</evidence>
<gene>
    <name evidence="1" type="ORF">P170DRAFT_479480</name>
</gene>
<organism evidence="1 2">
    <name type="scientific">Aspergillus steynii IBT 23096</name>
    <dbReference type="NCBI Taxonomy" id="1392250"/>
    <lineage>
        <taxon>Eukaryota</taxon>
        <taxon>Fungi</taxon>
        <taxon>Dikarya</taxon>
        <taxon>Ascomycota</taxon>
        <taxon>Pezizomycotina</taxon>
        <taxon>Eurotiomycetes</taxon>
        <taxon>Eurotiomycetidae</taxon>
        <taxon>Eurotiales</taxon>
        <taxon>Aspergillaceae</taxon>
        <taxon>Aspergillus</taxon>
        <taxon>Aspergillus subgen. Circumdati</taxon>
    </lineage>
</organism>
<evidence type="ECO:0000313" key="1">
    <source>
        <dbReference type="EMBL" id="PLB44943.1"/>
    </source>
</evidence>
<dbReference type="RefSeq" id="XP_024700245.1">
    <property type="nucleotide sequence ID" value="XM_024853681.1"/>
</dbReference>
<comment type="caution">
    <text evidence="1">The sequence shown here is derived from an EMBL/GenBank/DDBJ whole genome shotgun (WGS) entry which is preliminary data.</text>
</comment>
<sequence length="94" mass="10814">MLSMSSFCRSKKRHAPEFKVDKAQLETIRYLYSQLSEKPPVDLDQLGDGKIQDKDEAILPRGIPRPNSFYTNNLVTLIPAKDFDPHKKRKLDIA</sequence>
<name>A0A2I2FWC1_9EURO</name>
<protein>
    <submittedName>
        <fullName evidence="1">Uncharacterized protein</fullName>
    </submittedName>
</protein>
<keyword evidence="2" id="KW-1185">Reference proteome</keyword>
<dbReference type="Proteomes" id="UP000234275">
    <property type="component" value="Unassembled WGS sequence"/>
</dbReference>
<reference evidence="1 2" key="1">
    <citation type="submission" date="2016-12" db="EMBL/GenBank/DDBJ databases">
        <title>The genomes of Aspergillus section Nigri reveals drivers in fungal speciation.</title>
        <authorList>
            <consortium name="DOE Joint Genome Institute"/>
            <person name="Vesth T.C."/>
            <person name="Nybo J."/>
            <person name="Theobald S."/>
            <person name="Brandl J."/>
            <person name="Frisvad J.C."/>
            <person name="Nielsen K.F."/>
            <person name="Lyhne E.K."/>
            <person name="Kogle M.E."/>
            <person name="Kuo A."/>
            <person name="Riley R."/>
            <person name="Clum A."/>
            <person name="Nolan M."/>
            <person name="Lipzen A."/>
            <person name="Salamov A."/>
            <person name="Henrissat B."/>
            <person name="Wiebenga A."/>
            <person name="De Vries R.P."/>
            <person name="Grigoriev I.V."/>
            <person name="Mortensen U.H."/>
            <person name="Andersen M.R."/>
            <person name="Baker S.E."/>
        </authorList>
    </citation>
    <scope>NUCLEOTIDE SEQUENCE [LARGE SCALE GENOMIC DNA]</scope>
    <source>
        <strain evidence="1 2">IBT 23096</strain>
    </source>
</reference>
<accession>A0A2I2FWC1</accession>